<organism evidence="8 9">
    <name type="scientific">Acrasis kona</name>
    <dbReference type="NCBI Taxonomy" id="1008807"/>
    <lineage>
        <taxon>Eukaryota</taxon>
        <taxon>Discoba</taxon>
        <taxon>Heterolobosea</taxon>
        <taxon>Tetramitia</taxon>
        <taxon>Eutetramitia</taxon>
        <taxon>Acrasidae</taxon>
        <taxon>Acrasis</taxon>
    </lineage>
</organism>
<comment type="caution">
    <text evidence="8">The sequence shown here is derived from an EMBL/GenBank/DDBJ whole genome shotgun (WGS) entry which is preliminary data.</text>
</comment>
<evidence type="ECO:0000256" key="5">
    <source>
        <dbReference type="ARBA" id="ARBA00022801"/>
    </source>
</evidence>
<evidence type="ECO:0000256" key="6">
    <source>
        <dbReference type="PIRSR" id="PIRSR614186-1"/>
    </source>
</evidence>
<sequence>MMEKKGSAKTFGGEIVQYKITSEQLKSDTTFRVFIPGSGKYPVLYFLSGLTCTDENFATKAGALKKASELGIALVMPDTSPRGDGVPNEEGWDFGHGAGFYIDATREPYSTHYRMYSYITQELPGLLSKELSDKLDLSRQSIFGHSMGGHGALTLFLKNPGLYKSASAFSPICHPSDPRCQWGQKAFTGYLGSDSSTWKQHDATELIKTYEGPKVEILIDQGSADNFLPQNQLQPEEFEKAAKECGYPVKVRMQEGYDHSYYFISTFVEDHLEHHAKYLK</sequence>
<proteinExistence type="inferred from homology"/>
<feature type="active site" description="Charge relay system" evidence="6">
    <location>
        <position position="225"/>
    </location>
</feature>
<dbReference type="InterPro" id="IPR000801">
    <property type="entry name" value="Esterase-like"/>
</dbReference>
<dbReference type="GO" id="GO:0018738">
    <property type="term" value="F:S-formylglutathione hydrolase activity"/>
    <property type="evidence" value="ECO:0007669"/>
    <property type="project" value="UniProtKB-EC"/>
</dbReference>
<evidence type="ECO:0000313" key="8">
    <source>
        <dbReference type="EMBL" id="KAL0476983.1"/>
    </source>
</evidence>
<dbReference type="NCBIfam" id="TIGR02821">
    <property type="entry name" value="fghA_ester_D"/>
    <property type="match status" value="1"/>
</dbReference>
<dbReference type="GO" id="GO:0046294">
    <property type="term" value="P:formaldehyde catabolic process"/>
    <property type="evidence" value="ECO:0007669"/>
    <property type="project" value="InterPro"/>
</dbReference>
<dbReference type="GO" id="GO:0052689">
    <property type="term" value="F:carboxylic ester hydrolase activity"/>
    <property type="evidence" value="ECO:0007669"/>
    <property type="project" value="UniProtKB-KW"/>
</dbReference>
<evidence type="ECO:0000256" key="1">
    <source>
        <dbReference type="ARBA" id="ARBA00005622"/>
    </source>
</evidence>
<dbReference type="EMBL" id="JAOPGA020000125">
    <property type="protein sequence ID" value="KAL0476983.1"/>
    <property type="molecule type" value="Genomic_DNA"/>
</dbReference>
<protein>
    <recommendedName>
        <fullName evidence="3 7">S-formylglutathione hydrolase</fullName>
        <ecNumber evidence="2 7">3.1.2.12</ecNumber>
    </recommendedName>
</protein>
<keyword evidence="5 7" id="KW-0378">Hydrolase</keyword>
<accession>A0AAW2YJ26</accession>
<reference evidence="8 9" key="1">
    <citation type="submission" date="2024-03" db="EMBL/GenBank/DDBJ databases">
        <title>The Acrasis kona genome and developmental transcriptomes reveal deep origins of eukaryotic multicellular pathways.</title>
        <authorList>
            <person name="Sheikh S."/>
            <person name="Fu C.-J."/>
            <person name="Brown M.W."/>
            <person name="Baldauf S.L."/>
        </authorList>
    </citation>
    <scope>NUCLEOTIDE SEQUENCE [LARGE SCALE GENOMIC DNA]</scope>
    <source>
        <strain evidence="8 9">ATCC MYA-3509</strain>
    </source>
</reference>
<dbReference type="SUPFAM" id="SSF53474">
    <property type="entry name" value="alpha/beta-Hydrolases"/>
    <property type="match status" value="1"/>
</dbReference>
<dbReference type="InterPro" id="IPR029058">
    <property type="entry name" value="AB_hydrolase_fold"/>
</dbReference>
<evidence type="ECO:0000256" key="7">
    <source>
        <dbReference type="RuleBase" id="RU363068"/>
    </source>
</evidence>
<evidence type="ECO:0000256" key="4">
    <source>
        <dbReference type="ARBA" id="ARBA00022487"/>
    </source>
</evidence>
<dbReference type="Proteomes" id="UP001431209">
    <property type="component" value="Unassembled WGS sequence"/>
</dbReference>
<dbReference type="PANTHER" id="PTHR10061">
    <property type="entry name" value="S-FORMYLGLUTATHIONE HYDROLASE"/>
    <property type="match status" value="1"/>
</dbReference>
<keyword evidence="4 7" id="KW-0719">Serine esterase</keyword>
<keyword evidence="7" id="KW-0963">Cytoplasm</keyword>
<dbReference type="InterPro" id="IPR014186">
    <property type="entry name" value="S-formylglutathione_hydrol"/>
</dbReference>
<evidence type="ECO:0000313" key="9">
    <source>
        <dbReference type="Proteomes" id="UP001431209"/>
    </source>
</evidence>
<evidence type="ECO:0000256" key="3">
    <source>
        <dbReference type="ARBA" id="ARBA00016774"/>
    </source>
</evidence>
<dbReference type="GO" id="GO:0005829">
    <property type="term" value="C:cytosol"/>
    <property type="evidence" value="ECO:0007669"/>
    <property type="project" value="TreeGrafter"/>
</dbReference>
<name>A0AAW2YJ26_9EUKA</name>
<gene>
    <name evidence="8" type="ORF">AKO1_006431</name>
</gene>
<feature type="active site" description="Charge relay system" evidence="6">
    <location>
        <position position="146"/>
    </location>
</feature>
<evidence type="ECO:0000256" key="2">
    <source>
        <dbReference type="ARBA" id="ARBA00012479"/>
    </source>
</evidence>
<comment type="function">
    <text evidence="7">Serine hydrolase involved in the detoxification of formaldehyde.</text>
</comment>
<dbReference type="FunFam" id="3.40.50.1820:FF:000002">
    <property type="entry name" value="S-formylglutathione hydrolase"/>
    <property type="match status" value="1"/>
</dbReference>
<dbReference type="EC" id="3.1.2.12" evidence="2 7"/>
<feature type="active site" description="Charge relay system" evidence="6">
    <location>
        <position position="259"/>
    </location>
</feature>
<comment type="subcellular location">
    <subcellularLocation>
        <location evidence="7">Cytoplasm</location>
    </subcellularLocation>
</comment>
<dbReference type="PANTHER" id="PTHR10061:SF0">
    <property type="entry name" value="S-FORMYLGLUTATHIONE HYDROLASE"/>
    <property type="match status" value="1"/>
</dbReference>
<dbReference type="Gene3D" id="3.40.50.1820">
    <property type="entry name" value="alpha/beta hydrolase"/>
    <property type="match status" value="1"/>
</dbReference>
<comment type="similarity">
    <text evidence="1 7">Belongs to the esterase D family.</text>
</comment>
<dbReference type="Pfam" id="PF00756">
    <property type="entry name" value="Esterase"/>
    <property type="match status" value="1"/>
</dbReference>
<dbReference type="AlphaFoldDB" id="A0AAW2YJ26"/>
<comment type="catalytic activity">
    <reaction evidence="7">
        <text>S-formylglutathione + H2O = formate + glutathione + H(+)</text>
        <dbReference type="Rhea" id="RHEA:14961"/>
        <dbReference type="ChEBI" id="CHEBI:15377"/>
        <dbReference type="ChEBI" id="CHEBI:15378"/>
        <dbReference type="ChEBI" id="CHEBI:15740"/>
        <dbReference type="ChEBI" id="CHEBI:57688"/>
        <dbReference type="ChEBI" id="CHEBI:57925"/>
        <dbReference type="EC" id="3.1.2.12"/>
    </reaction>
</comment>
<keyword evidence="9" id="KW-1185">Reference proteome</keyword>